<dbReference type="Gene3D" id="1.20.245.10">
    <property type="entry name" value="Lipoxygenase-1, Domain 5"/>
    <property type="match status" value="1"/>
</dbReference>
<evidence type="ECO:0000256" key="2">
    <source>
        <dbReference type="ARBA" id="ARBA00022964"/>
    </source>
</evidence>
<organism evidence="6 7">
    <name type="scientific">Protea cynaroides</name>
    <dbReference type="NCBI Taxonomy" id="273540"/>
    <lineage>
        <taxon>Eukaryota</taxon>
        <taxon>Viridiplantae</taxon>
        <taxon>Streptophyta</taxon>
        <taxon>Embryophyta</taxon>
        <taxon>Tracheophyta</taxon>
        <taxon>Spermatophyta</taxon>
        <taxon>Magnoliopsida</taxon>
        <taxon>Proteales</taxon>
        <taxon>Proteaceae</taxon>
        <taxon>Protea</taxon>
    </lineage>
</organism>
<keyword evidence="3" id="KW-0560">Oxidoreductase</keyword>
<dbReference type="PANTHER" id="PTHR11771">
    <property type="entry name" value="LIPOXYGENASE"/>
    <property type="match status" value="1"/>
</dbReference>
<dbReference type="InterPro" id="IPR001024">
    <property type="entry name" value="PLAT/LH2_dom"/>
</dbReference>
<evidence type="ECO:0000313" key="6">
    <source>
        <dbReference type="EMBL" id="KAJ4967626.1"/>
    </source>
</evidence>
<dbReference type="SUPFAM" id="SSF48484">
    <property type="entry name" value="Lipoxigenase"/>
    <property type="match status" value="1"/>
</dbReference>
<accession>A0A9Q0KC37</accession>
<dbReference type="OrthoDB" id="1701368at2759"/>
<dbReference type="InterPro" id="IPR036226">
    <property type="entry name" value="LipOase_C_sf"/>
</dbReference>
<dbReference type="EMBL" id="JAMYWD010000006">
    <property type="protein sequence ID" value="KAJ4967626.1"/>
    <property type="molecule type" value="Genomic_DNA"/>
</dbReference>
<dbReference type="SUPFAM" id="SSF49723">
    <property type="entry name" value="Lipase/lipooxygenase domain (PLAT/LH2 domain)"/>
    <property type="match status" value="1"/>
</dbReference>
<comment type="caution">
    <text evidence="6">The sequence shown here is derived from an EMBL/GenBank/DDBJ whole genome shotgun (WGS) entry which is preliminary data.</text>
</comment>
<keyword evidence="2" id="KW-0223">Dioxygenase</keyword>
<feature type="domain" description="Lipoxygenase" evidence="5">
    <location>
        <begin position="69"/>
        <end position="213"/>
    </location>
</feature>
<dbReference type="InterPro" id="IPR036392">
    <property type="entry name" value="PLAT/LH2_dom_sf"/>
</dbReference>
<evidence type="ECO:0000259" key="5">
    <source>
        <dbReference type="PROSITE" id="PS51393"/>
    </source>
</evidence>
<dbReference type="SMART" id="SM00308">
    <property type="entry name" value="LH2"/>
    <property type="match status" value="1"/>
</dbReference>
<keyword evidence="1" id="KW-0479">Metal-binding</keyword>
<protein>
    <recommendedName>
        <fullName evidence="5">Lipoxygenase domain-containing protein</fullName>
    </recommendedName>
</protein>
<sequence length="213" mass="24439">MINSLQCGEGERSKKKIKGSVVLMKKNVLDFNDSQAWVRDRIHEFLGRPVSLQLISAVNGDPGQFFFPWGSEYCSFYYPKDEMIQSDSELQSWWAELRDEGHGDKKDEPWWPKMQAVAELTETCTIIIWIASALHAAVNFGQYPYAGYLPNRPTISRRFMLEQNPETAFRRTITSQLQTLLGISLIEILSSILLMRSILGRETLLSGLQMLHH</sequence>
<dbReference type="PROSITE" id="PS51393">
    <property type="entry name" value="LIPOXYGENASE_3"/>
    <property type="match status" value="1"/>
</dbReference>
<dbReference type="GO" id="GO:0046872">
    <property type="term" value="F:metal ion binding"/>
    <property type="evidence" value="ECO:0007669"/>
    <property type="project" value="UniProtKB-KW"/>
</dbReference>
<keyword evidence="4" id="KW-0443">Lipid metabolism</keyword>
<dbReference type="InterPro" id="IPR013819">
    <property type="entry name" value="LipOase_C"/>
</dbReference>
<dbReference type="AlphaFoldDB" id="A0A9Q0KC37"/>
<proteinExistence type="predicted"/>
<gene>
    <name evidence="6" type="ORF">NE237_014327</name>
</gene>
<evidence type="ECO:0000256" key="3">
    <source>
        <dbReference type="ARBA" id="ARBA00023002"/>
    </source>
</evidence>
<dbReference type="InterPro" id="IPR000907">
    <property type="entry name" value="LipOase"/>
</dbReference>
<dbReference type="Proteomes" id="UP001141806">
    <property type="component" value="Unassembled WGS sequence"/>
</dbReference>
<evidence type="ECO:0000313" key="7">
    <source>
        <dbReference type="Proteomes" id="UP001141806"/>
    </source>
</evidence>
<dbReference type="GO" id="GO:0034440">
    <property type="term" value="P:lipid oxidation"/>
    <property type="evidence" value="ECO:0007669"/>
    <property type="project" value="InterPro"/>
</dbReference>
<evidence type="ECO:0000256" key="4">
    <source>
        <dbReference type="ARBA" id="ARBA00023098"/>
    </source>
</evidence>
<keyword evidence="7" id="KW-1185">Reference proteome</keyword>
<name>A0A9Q0KC37_9MAGN</name>
<evidence type="ECO:0000256" key="1">
    <source>
        <dbReference type="ARBA" id="ARBA00022723"/>
    </source>
</evidence>
<reference evidence="6" key="1">
    <citation type="journal article" date="2023" name="Plant J.">
        <title>The genome of the king protea, Protea cynaroides.</title>
        <authorList>
            <person name="Chang J."/>
            <person name="Duong T.A."/>
            <person name="Schoeman C."/>
            <person name="Ma X."/>
            <person name="Roodt D."/>
            <person name="Barker N."/>
            <person name="Li Z."/>
            <person name="Van de Peer Y."/>
            <person name="Mizrachi E."/>
        </authorList>
    </citation>
    <scope>NUCLEOTIDE SEQUENCE</scope>
    <source>
        <tissue evidence="6">Young leaves</tissue>
    </source>
</reference>
<dbReference type="Pfam" id="PF00305">
    <property type="entry name" value="Lipoxygenase"/>
    <property type="match status" value="1"/>
</dbReference>
<dbReference type="GO" id="GO:0016702">
    <property type="term" value="F:oxidoreductase activity, acting on single donors with incorporation of molecular oxygen, incorporation of two atoms of oxygen"/>
    <property type="evidence" value="ECO:0007669"/>
    <property type="project" value="InterPro"/>
</dbReference>